<dbReference type="Proteomes" id="UP000029868">
    <property type="component" value="Unassembled WGS sequence"/>
</dbReference>
<dbReference type="RefSeq" id="WP_033081860.1">
    <property type="nucleotide sequence ID" value="NZ_JQEC01000016.1"/>
</dbReference>
<proteinExistence type="predicted"/>
<dbReference type="OrthoDB" id="6400599at2"/>
<dbReference type="InterPro" id="IPR036513">
    <property type="entry name" value="STAS_dom_sf"/>
</dbReference>
<dbReference type="AlphaFoldDB" id="A0A099KYP2"/>
<evidence type="ECO:0000313" key="2">
    <source>
        <dbReference type="EMBL" id="KGJ94967.1"/>
    </source>
</evidence>
<dbReference type="InterPro" id="IPR051932">
    <property type="entry name" value="Bact_StressResp_Reg"/>
</dbReference>
<dbReference type="InterPro" id="IPR002645">
    <property type="entry name" value="STAS_dom"/>
</dbReference>
<dbReference type="PROSITE" id="PS50801">
    <property type="entry name" value="STAS"/>
    <property type="match status" value="1"/>
</dbReference>
<gene>
    <name evidence="2" type="ORF">GAB14E_2201</name>
</gene>
<dbReference type="Gene3D" id="3.30.750.24">
    <property type="entry name" value="STAS domain"/>
    <property type="match status" value="1"/>
</dbReference>
<organism evidence="2 3">
    <name type="scientific">Colwellia psychrerythraea</name>
    <name type="common">Vibrio psychroerythus</name>
    <dbReference type="NCBI Taxonomy" id="28229"/>
    <lineage>
        <taxon>Bacteria</taxon>
        <taxon>Pseudomonadati</taxon>
        <taxon>Pseudomonadota</taxon>
        <taxon>Gammaproteobacteria</taxon>
        <taxon>Alteromonadales</taxon>
        <taxon>Colwelliaceae</taxon>
        <taxon>Colwellia</taxon>
    </lineage>
</organism>
<reference evidence="2 3" key="1">
    <citation type="submission" date="2014-08" db="EMBL/GenBank/DDBJ databases">
        <title>Genomic and Phenotypic Diversity of Colwellia psychrerythraea strains from Disparate Marine Basins.</title>
        <authorList>
            <person name="Techtmann S.M."/>
            <person name="Stelling S.C."/>
            <person name="Utturkar S.M."/>
            <person name="Alshibli N."/>
            <person name="Harris A."/>
            <person name="Brown S.D."/>
            <person name="Hazen T.C."/>
        </authorList>
    </citation>
    <scope>NUCLEOTIDE SEQUENCE [LARGE SCALE GENOMIC DNA]</scope>
    <source>
        <strain evidence="2 3">GAB14E</strain>
    </source>
</reference>
<accession>A0A099KYP2</accession>
<evidence type="ECO:0000259" key="1">
    <source>
        <dbReference type="PROSITE" id="PS50801"/>
    </source>
</evidence>
<protein>
    <submittedName>
        <fullName evidence="2">Anti-sigma-factor antagonist</fullName>
    </submittedName>
</protein>
<dbReference type="Pfam" id="PF01740">
    <property type="entry name" value="STAS"/>
    <property type="match status" value="1"/>
</dbReference>
<dbReference type="CDD" id="cd07041">
    <property type="entry name" value="STAS_RsbR_RsbS_like"/>
    <property type="match status" value="1"/>
</dbReference>
<dbReference type="PANTHER" id="PTHR33745">
    <property type="entry name" value="RSBT ANTAGONIST PROTEIN RSBS-RELATED"/>
    <property type="match status" value="1"/>
</dbReference>
<dbReference type="PATRIC" id="fig|28229.3.peg.1821"/>
<sequence length="140" mass="14830">MAPQKVALSRKQIGGEVPMVATEITDTCIYSGLFGSLDSSRMAIIIDKVTTIASARQISLVIVDLGNVEAIDSSVAGHLVKLGDVLRLVGVIPIFCGISSELAKTMISAGVNLGRYITCRDLKSALIKSLELSNQKIVDI</sequence>
<name>A0A099KYP2_COLPS</name>
<dbReference type="SUPFAM" id="SSF52091">
    <property type="entry name" value="SpoIIaa-like"/>
    <property type="match status" value="1"/>
</dbReference>
<comment type="caution">
    <text evidence="2">The sequence shown here is derived from an EMBL/GenBank/DDBJ whole genome shotgun (WGS) entry which is preliminary data.</text>
</comment>
<dbReference type="EMBL" id="JQEC01000016">
    <property type="protein sequence ID" value="KGJ94967.1"/>
    <property type="molecule type" value="Genomic_DNA"/>
</dbReference>
<feature type="domain" description="STAS" evidence="1">
    <location>
        <begin position="35"/>
        <end position="129"/>
    </location>
</feature>
<evidence type="ECO:0000313" key="3">
    <source>
        <dbReference type="Proteomes" id="UP000029868"/>
    </source>
</evidence>